<evidence type="ECO:0000313" key="2">
    <source>
        <dbReference type="Proteomes" id="UP000051952"/>
    </source>
</evidence>
<dbReference type="Proteomes" id="UP000051952">
    <property type="component" value="Unassembled WGS sequence"/>
</dbReference>
<dbReference type="EMBL" id="CYKH01000813">
    <property type="protein sequence ID" value="CUG44491.1"/>
    <property type="molecule type" value="Genomic_DNA"/>
</dbReference>
<proteinExistence type="predicted"/>
<evidence type="ECO:0000313" key="1">
    <source>
        <dbReference type="EMBL" id="CUG44491.1"/>
    </source>
</evidence>
<protein>
    <submittedName>
        <fullName evidence="1">Uncharacterized protein</fullName>
    </submittedName>
</protein>
<sequence length="259" mass="29281">MSSVTYFTNAQGKSVCVPNKDIAHNFRINGLRVDGEDLQMTYQTFDHRPKPVTQPNVVEHNTAMVCSWILASEKSLRQSPPARDVSDGCWPSTGMFVRGSDFMCRDMRLNSGDRVTYEIGARTPLVIVHSDGLSIGTNRFSRHLDVEGQRRTNKTALRVAELALAFLHEDCHLKSGLPLVLFLDTRGCEVWYCKIFEVYFSRHQSLIKVYFSDVSRRSLCDPNDVEATNSSYERMLASMPPIESVKDVKFKTDNSGAYP</sequence>
<keyword evidence="2" id="KW-1185">Reference proteome</keyword>
<dbReference type="VEuPathDB" id="TriTrypDB:BSAL_79560"/>
<gene>
    <name evidence="1" type="ORF">BSAL_79560</name>
</gene>
<name>A0A0S4J0Z8_BODSA</name>
<dbReference type="AlphaFoldDB" id="A0A0S4J0Z8"/>
<reference evidence="2" key="1">
    <citation type="submission" date="2015-09" db="EMBL/GenBank/DDBJ databases">
        <authorList>
            <consortium name="Pathogen Informatics"/>
        </authorList>
    </citation>
    <scope>NUCLEOTIDE SEQUENCE [LARGE SCALE GENOMIC DNA]</scope>
    <source>
        <strain evidence="2">Lake Konstanz</strain>
    </source>
</reference>
<accession>A0A0S4J0Z8</accession>
<organism evidence="1 2">
    <name type="scientific">Bodo saltans</name>
    <name type="common">Flagellated protozoan</name>
    <dbReference type="NCBI Taxonomy" id="75058"/>
    <lineage>
        <taxon>Eukaryota</taxon>
        <taxon>Discoba</taxon>
        <taxon>Euglenozoa</taxon>
        <taxon>Kinetoplastea</taxon>
        <taxon>Metakinetoplastina</taxon>
        <taxon>Eubodonida</taxon>
        <taxon>Bodonidae</taxon>
        <taxon>Bodo</taxon>
    </lineage>
</organism>